<keyword evidence="2" id="KW-0964">Secreted</keyword>
<dbReference type="PROSITE" id="PS50240">
    <property type="entry name" value="TRYPSIN_DOM"/>
    <property type="match status" value="1"/>
</dbReference>
<dbReference type="Pfam" id="PF18322">
    <property type="entry name" value="CLIP_1"/>
    <property type="match status" value="1"/>
</dbReference>
<organism evidence="7 8">
    <name type="scientific">Tetranychus urticae</name>
    <name type="common">Two-spotted spider mite</name>
    <dbReference type="NCBI Taxonomy" id="32264"/>
    <lineage>
        <taxon>Eukaryota</taxon>
        <taxon>Metazoa</taxon>
        <taxon>Ecdysozoa</taxon>
        <taxon>Arthropoda</taxon>
        <taxon>Chelicerata</taxon>
        <taxon>Arachnida</taxon>
        <taxon>Acari</taxon>
        <taxon>Acariformes</taxon>
        <taxon>Trombidiformes</taxon>
        <taxon>Prostigmata</taxon>
        <taxon>Eleutherengona</taxon>
        <taxon>Raphignathae</taxon>
        <taxon>Tetranychoidea</taxon>
        <taxon>Tetranychidae</taxon>
        <taxon>Tetranychus</taxon>
    </lineage>
</organism>
<reference evidence="8" key="1">
    <citation type="submission" date="2011-08" db="EMBL/GenBank/DDBJ databases">
        <authorList>
            <person name="Rombauts S."/>
        </authorList>
    </citation>
    <scope>NUCLEOTIDE SEQUENCE</scope>
    <source>
        <strain evidence="8">London</strain>
    </source>
</reference>
<evidence type="ECO:0000256" key="5">
    <source>
        <dbReference type="SAM" id="SignalP"/>
    </source>
</evidence>
<evidence type="ECO:0000259" key="6">
    <source>
        <dbReference type="PROSITE" id="PS50240"/>
    </source>
</evidence>
<dbReference type="InterPro" id="IPR041515">
    <property type="entry name" value="PPAF-2-like_Clip"/>
</dbReference>
<dbReference type="CDD" id="cd00190">
    <property type="entry name" value="Tryp_SPc"/>
    <property type="match status" value="1"/>
</dbReference>
<dbReference type="SUPFAM" id="SSF50494">
    <property type="entry name" value="Trypsin-like serine proteases"/>
    <property type="match status" value="1"/>
</dbReference>
<dbReference type="AlphaFoldDB" id="T1KLX5"/>
<evidence type="ECO:0000256" key="2">
    <source>
        <dbReference type="ARBA" id="ARBA00022525"/>
    </source>
</evidence>
<dbReference type="GO" id="GO:0006508">
    <property type="term" value="P:proteolysis"/>
    <property type="evidence" value="ECO:0007669"/>
    <property type="project" value="InterPro"/>
</dbReference>
<feature type="chain" id="PRO_5004591740" description="Peptidase S1 domain-containing protein" evidence="5">
    <location>
        <begin position="23"/>
        <end position="566"/>
    </location>
</feature>
<proteinExistence type="predicted"/>
<dbReference type="Pfam" id="PF00089">
    <property type="entry name" value="Trypsin"/>
    <property type="match status" value="1"/>
</dbReference>
<dbReference type="PRINTS" id="PR00722">
    <property type="entry name" value="CHYMOTRYPSIN"/>
</dbReference>
<feature type="domain" description="Peptidase S1" evidence="6">
    <location>
        <begin position="282"/>
        <end position="530"/>
    </location>
</feature>
<accession>T1KLX5</accession>
<dbReference type="InterPro" id="IPR043504">
    <property type="entry name" value="Peptidase_S1_PA_chymotrypsin"/>
</dbReference>
<dbReference type="OMA" id="YMCDPST"/>
<keyword evidence="5" id="KW-0732">Signal</keyword>
<dbReference type="eggNOG" id="KOG3627">
    <property type="taxonomic scope" value="Eukaryota"/>
</dbReference>
<feature type="compositionally biased region" description="Pro residues" evidence="4">
    <location>
        <begin position="111"/>
        <end position="124"/>
    </location>
</feature>
<keyword evidence="3" id="KW-1015">Disulfide bond</keyword>
<feature type="region of interest" description="Disordered" evidence="4">
    <location>
        <begin position="543"/>
        <end position="566"/>
    </location>
</feature>
<evidence type="ECO:0000256" key="3">
    <source>
        <dbReference type="ARBA" id="ARBA00023157"/>
    </source>
</evidence>
<dbReference type="InterPro" id="IPR001314">
    <property type="entry name" value="Peptidase_S1A"/>
</dbReference>
<feature type="region of interest" description="Disordered" evidence="4">
    <location>
        <begin position="57"/>
        <end position="196"/>
    </location>
</feature>
<protein>
    <recommendedName>
        <fullName evidence="6">Peptidase S1 domain-containing protein</fullName>
    </recommendedName>
</protein>
<feature type="compositionally biased region" description="Polar residues" evidence="4">
    <location>
        <begin position="90"/>
        <end position="107"/>
    </location>
</feature>
<evidence type="ECO:0000256" key="1">
    <source>
        <dbReference type="ARBA" id="ARBA00004613"/>
    </source>
</evidence>
<evidence type="ECO:0000256" key="4">
    <source>
        <dbReference type="SAM" id="MobiDB-lite"/>
    </source>
</evidence>
<evidence type="ECO:0000313" key="8">
    <source>
        <dbReference type="Proteomes" id="UP000015104"/>
    </source>
</evidence>
<comment type="subcellular location">
    <subcellularLocation>
        <location evidence="1">Secreted</location>
    </subcellularLocation>
</comment>
<dbReference type="GO" id="GO:0005576">
    <property type="term" value="C:extracellular region"/>
    <property type="evidence" value="ECO:0007669"/>
    <property type="project" value="UniProtKB-SubCell"/>
</dbReference>
<dbReference type="EMBL" id="CAEY01000213">
    <property type="status" value="NOT_ANNOTATED_CDS"/>
    <property type="molecule type" value="Genomic_DNA"/>
</dbReference>
<dbReference type="PANTHER" id="PTHR24258:SF129">
    <property type="entry name" value="LP15124P-RELATED"/>
    <property type="match status" value="1"/>
</dbReference>
<keyword evidence="8" id="KW-1185">Reference proteome</keyword>
<dbReference type="InterPro" id="IPR009003">
    <property type="entry name" value="Peptidase_S1_PA"/>
</dbReference>
<reference evidence="7" key="2">
    <citation type="submission" date="2015-06" db="UniProtKB">
        <authorList>
            <consortium name="EnsemblMetazoa"/>
        </authorList>
    </citation>
    <scope>IDENTIFICATION</scope>
</reference>
<dbReference type="PANTHER" id="PTHR24258">
    <property type="entry name" value="SERINE PROTEASE-RELATED"/>
    <property type="match status" value="1"/>
</dbReference>
<dbReference type="FunFam" id="2.40.10.10:FF:000038">
    <property type="entry name" value="Serine protease"/>
    <property type="match status" value="1"/>
</dbReference>
<dbReference type="Proteomes" id="UP000015104">
    <property type="component" value="Unassembled WGS sequence"/>
</dbReference>
<dbReference type="SMART" id="SM00020">
    <property type="entry name" value="Tryp_SPc"/>
    <property type="match status" value="1"/>
</dbReference>
<dbReference type="STRING" id="32264.T1KLX5"/>
<name>T1KLX5_TETUR</name>
<sequence>MRFFLMKLVFYLSLSLITVTDATHRVKNNSESALQSRTYGSGALEVLSSLFTDAGVKPVKPGQHKPGASSAGYANLPSFQLQPSGPPSHGQYQPVESNGYNNPSQPNRPVIVPPHQPNKPPPIQKPSAYESEPEQYRPVSEVGKPDEIGGNKPSESSGYGPSKPAVETIDPSEASYPTSSGNKKPGHSIESYPDDDGQESHGCICVPYYQCDNGRIVDDGAGIIDPRIKEPPKKEIPLDGRYQPPYCGTFHVCCSEPETATQLPYTHKCGIRNPSGINRRILVPSSKGESDFGEWPWQVAVLKIEKDVNIFQCGGTLIDSQHVLTVAHCVKAFIDSTQYALKVRLGEWDTQKTTEFLPHEDYLVERVLIHPKFNPNNLWNDIALLKLDRPVNFKPNIDSVCLPTPDEVFEGHQCVTTGWGKNAYKGGHYSNILKEVSLPIISNYDCQKRLRRTRLGPRFRLHDGFMCAGGEEGRDSCKGDGGGPLVCYRQDGTYTLVGIVSWGIDCGQPGHPGVYINVQKYLEWITEMTGNDVKNYWSPASSYPASSSLPISDAQPAKPSATGTQY</sequence>
<gene>
    <name evidence="7" type="primary">107365166</name>
</gene>
<feature type="compositionally biased region" description="Low complexity" evidence="4">
    <location>
        <begin position="543"/>
        <end position="552"/>
    </location>
</feature>
<feature type="signal peptide" evidence="5">
    <location>
        <begin position="1"/>
        <end position="22"/>
    </location>
</feature>
<dbReference type="Gene3D" id="2.40.10.10">
    <property type="entry name" value="Trypsin-like serine proteases"/>
    <property type="match status" value="1"/>
</dbReference>
<dbReference type="EnsemblMetazoa" id="tetur14g04020.1">
    <property type="protein sequence ID" value="tetur14g04020.1"/>
    <property type="gene ID" value="tetur14g04020"/>
</dbReference>
<dbReference type="HOGENOM" id="CLU_481754_0_0_1"/>
<dbReference type="OrthoDB" id="5949700at2759"/>
<dbReference type="InterPro" id="IPR001254">
    <property type="entry name" value="Trypsin_dom"/>
</dbReference>
<dbReference type="GO" id="GO:0004252">
    <property type="term" value="F:serine-type endopeptidase activity"/>
    <property type="evidence" value="ECO:0007669"/>
    <property type="project" value="InterPro"/>
</dbReference>
<evidence type="ECO:0000313" key="7">
    <source>
        <dbReference type="EnsemblMetazoa" id="tetur14g04020.1"/>
    </source>
</evidence>